<dbReference type="InterPro" id="IPR050103">
    <property type="entry name" value="Class-III_PLP-dep_AT"/>
</dbReference>
<dbReference type="GO" id="GO:0019544">
    <property type="term" value="P:L-arginine catabolic process to L-glutamate"/>
    <property type="evidence" value="ECO:0007669"/>
    <property type="project" value="TreeGrafter"/>
</dbReference>
<keyword evidence="6 9" id="KW-0808">Transferase</keyword>
<keyword evidence="11" id="KW-1185">Reference proteome</keyword>
<dbReference type="VEuPathDB" id="AmoebaDB:NAEGRDRAFT_47363"/>
<dbReference type="InterPro" id="IPR015421">
    <property type="entry name" value="PyrdxlP-dep_Trfase_major"/>
</dbReference>
<evidence type="ECO:0000256" key="3">
    <source>
        <dbReference type="ARBA" id="ARBA00008954"/>
    </source>
</evidence>
<dbReference type="SUPFAM" id="SSF53383">
    <property type="entry name" value="PLP-dependent transferases"/>
    <property type="match status" value="1"/>
</dbReference>
<dbReference type="PIRSF" id="PIRSF000521">
    <property type="entry name" value="Transaminase_4ab_Lys_Orn"/>
    <property type="match status" value="1"/>
</dbReference>
<proteinExistence type="inferred from homology"/>
<dbReference type="OrthoDB" id="10261433at2759"/>
<evidence type="ECO:0000313" key="10">
    <source>
        <dbReference type="EMBL" id="EFC47055.1"/>
    </source>
</evidence>
<dbReference type="NCBIfam" id="TIGR01885">
    <property type="entry name" value="Orn_aminotrans"/>
    <property type="match status" value="1"/>
</dbReference>
<dbReference type="InterPro" id="IPR005814">
    <property type="entry name" value="Aminotrans_3"/>
</dbReference>
<dbReference type="CDD" id="cd00610">
    <property type="entry name" value="OAT_like"/>
    <property type="match status" value="1"/>
</dbReference>
<dbReference type="FunCoup" id="D2V7T0">
    <property type="interactions" value="306"/>
</dbReference>
<dbReference type="FunFam" id="3.40.640.10:FF:000011">
    <property type="entry name" value="Ornithine aminotransferase"/>
    <property type="match status" value="1"/>
</dbReference>
<dbReference type="PANTHER" id="PTHR11986:SF18">
    <property type="entry name" value="ORNITHINE AMINOTRANSFERASE, MITOCHONDRIAL"/>
    <property type="match status" value="1"/>
</dbReference>
<evidence type="ECO:0000256" key="2">
    <source>
        <dbReference type="ARBA" id="ARBA00004998"/>
    </source>
</evidence>
<evidence type="ECO:0000256" key="1">
    <source>
        <dbReference type="ARBA" id="ARBA00001933"/>
    </source>
</evidence>
<comment type="pathway">
    <text evidence="2 9">Amino-acid biosynthesis; L-proline biosynthesis; L-glutamate 5-semialdehyde from L-ornithine: step 1/1.</text>
</comment>
<dbReference type="Proteomes" id="UP000006671">
    <property type="component" value="Unassembled WGS sequence"/>
</dbReference>
<sequence length="410" mass="45197">MESDFSAHNYHPLKVVFEKADGVVVQDPEGRKYYDFLSAYSAVNQGHCHPKIIQTLITQAQKLTLSSRAFYNNVFGQWAQYVTKLFGYEKVLPMNTGAEAVETALKAARKWGYEVKGIPDNEAIIIGCSGNFHGRTLGIISLSDSDETRDGFGPFIPGVLTAKYDDIDSLRELLEKFGKNVAAFLIEPIQGEAGVRVPGEGYLKQVQQLCKEHNVLLICDEIQTGLGRTGKMLCSDYAFDRMNGDKPDIVILGKALSGGVFPVSCILADSKVMDVFEPGTHGSTYGGNPLGCAVSLTALEVLQEEKMIENAARLGEIFRQECSELIHEGGIVEQVRGKGLLNAFVMNHSKMHGKNSYDLCTAFKENGLLAKQTHDNVIRFAPPLVITEEQLRECIGIIKRVVKSFEQPQK</sequence>
<accession>D2V7T0</accession>
<dbReference type="InterPro" id="IPR015422">
    <property type="entry name" value="PyrdxlP-dep_Trfase_small"/>
</dbReference>
<evidence type="ECO:0000256" key="7">
    <source>
        <dbReference type="ARBA" id="ARBA00022898"/>
    </source>
</evidence>
<dbReference type="eggNOG" id="KOG1402">
    <property type="taxonomic scope" value="Eukaryota"/>
</dbReference>
<comment type="cofactor">
    <cofactor evidence="1 9">
        <name>pyridoxal 5'-phosphate</name>
        <dbReference type="ChEBI" id="CHEBI:597326"/>
    </cofactor>
</comment>
<evidence type="ECO:0000256" key="5">
    <source>
        <dbReference type="ARBA" id="ARBA00022576"/>
    </source>
</evidence>
<evidence type="ECO:0000313" key="11">
    <source>
        <dbReference type="Proteomes" id="UP000006671"/>
    </source>
</evidence>
<dbReference type="GO" id="GO:0030170">
    <property type="term" value="F:pyridoxal phosphate binding"/>
    <property type="evidence" value="ECO:0007669"/>
    <property type="project" value="InterPro"/>
</dbReference>
<dbReference type="UniPathway" id="UPA00098">
    <property type="reaction ID" value="UER00358"/>
</dbReference>
<dbReference type="GO" id="GO:0004587">
    <property type="term" value="F:ornithine aminotransferase activity"/>
    <property type="evidence" value="ECO:0007669"/>
    <property type="project" value="UniProtKB-EC"/>
</dbReference>
<name>D2V7T0_NAEGR</name>
<dbReference type="Gene3D" id="3.90.1150.10">
    <property type="entry name" value="Aspartate Aminotransferase, domain 1"/>
    <property type="match status" value="1"/>
</dbReference>
<evidence type="ECO:0000256" key="9">
    <source>
        <dbReference type="RuleBase" id="RU365036"/>
    </source>
</evidence>
<dbReference type="PANTHER" id="PTHR11986">
    <property type="entry name" value="AMINOTRANSFERASE CLASS III"/>
    <property type="match status" value="1"/>
</dbReference>
<organism evidence="11">
    <name type="scientific">Naegleria gruberi</name>
    <name type="common">Amoeba</name>
    <dbReference type="NCBI Taxonomy" id="5762"/>
    <lineage>
        <taxon>Eukaryota</taxon>
        <taxon>Discoba</taxon>
        <taxon>Heterolobosea</taxon>
        <taxon>Tetramitia</taxon>
        <taxon>Eutetramitia</taxon>
        <taxon>Vahlkampfiidae</taxon>
        <taxon>Naegleria</taxon>
    </lineage>
</organism>
<dbReference type="InParanoid" id="D2V7T0"/>
<keyword evidence="7 8" id="KW-0663">Pyridoxal phosphate</keyword>
<comment type="catalytic activity">
    <reaction evidence="9">
        <text>a 2-oxocarboxylate + L-ornithine = L-glutamate 5-semialdehyde + an L-alpha-amino acid</text>
        <dbReference type="Rhea" id="RHEA:13877"/>
        <dbReference type="ChEBI" id="CHEBI:35179"/>
        <dbReference type="ChEBI" id="CHEBI:46911"/>
        <dbReference type="ChEBI" id="CHEBI:58066"/>
        <dbReference type="ChEBI" id="CHEBI:59869"/>
        <dbReference type="EC" id="2.6.1.13"/>
    </reaction>
</comment>
<dbReference type="InterPro" id="IPR015424">
    <property type="entry name" value="PyrdxlP-dep_Trfase"/>
</dbReference>
<dbReference type="RefSeq" id="XP_002679799.1">
    <property type="nucleotide sequence ID" value="XM_002679753.1"/>
</dbReference>
<dbReference type="OMA" id="RSAWDLC"/>
<dbReference type="AlphaFoldDB" id="D2V7T0"/>
<dbReference type="Gene3D" id="3.40.640.10">
    <property type="entry name" value="Type I PLP-dependent aspartate aminotransferase-like (Major domain)"/>
    <property type="match status" value="1"/>
</dbReference>
<dbReference type="STRING" id="5762.D2V7T0"/>
<comment type="similarity">
    <text evidence="3 8">Belongs to the class-III pyridoxal-phosphate-dependent aminotransferase family.</text>
</comment>
<dbReference type="GO" id="GO:0042802">
    <property type="term" value="F:identical protein binding"/>
    <property type="evidence" value="ECO:0007669"/>
    <property type="project" value="TreeGrafter"/>
</dbReference>
<dbReference type="InterPro" id="IPR010164">
    <property type="entry name" value="Orn_aminotrans"/>
</dbReference>
<dbReference type="GO" id="GO:0055129">
    <property type="term" value="P:L-proline biosynthetic process"/>
    <property type="evidence" value="ECO:0007669"/>
    <property type="project" value="UniProtKB-UniPathway"/>
</dbReference>
<reference evidence="10 11" key="1">
    <citation type="journal article" date="2010" name="Cell">
        <title>The genome of Naegleria gruberi illuminates early eukaryotic versatility.</title>
        <authorList>
            <person name="Fritz-Laylin L.K."/>
            <person name="Prochnik S.E."/>
            <person name="Ginger M.L."/>
            <person name="Dacks J.B."/>
            <person name="Carpenter M.L."/>
            <person name="Field M.C."/>
            <person name="Kuo A."/>
            <person name="Paredez A."/>
            <person name="Chapman J."/>
            <person name="Pham J."/>
            <person name="Shu S."/>
            <person name="Neupane R."/>
            <person name="Cipriano M."/>
            <person name="Mancuso J."/>
            <person name="Tu H."/>
            <person name="Salamov A."/>
            <person name="Lindquist E."/>
            <person name="Shapiro H."/>
            <person name="Lucas S."/>
            <person name="Grigoriev I.V."/>
            <person name="Cande W.Z."/>
            <person name="Fulton C."/>
            <person name="Rokhsar D.S."/>
            <person name="Dawson S.C."/>
        </authorList>
    </citation>
    <scope>NUCLEOTIDE SEQUENCE [LARGE SCALE GENOMIC DNA]</scope>
    <source>
        <strain evidence="10 11">NEG-M</strain>
    </source>
</reference>
<evidence type="ECO:0000256" key="6">
    <source>
        <dbReference type="ARBA" id="ARBA00022679"/>
    </source>
</evidence>
<evidence type="ECO:0000256" key="4">
    <source>
        <dbReference type="ARBA" id="ARBA00012924"/>
    </source>
</evidence>
<dbReference type="GO" id="GO:0005737">
    <property type="term" value="C:cytoplasm"/>
    <property type="evidence" value="ECO:0007669"/>
    <property type="project" value="TreeGrafter"/>
</dbReference>
<dbReference type="GO" id="GO:0010121">
    <property type="term" value="P:L-arginine catabolic process to proline via ornithine"/>
    <property type="evidence" value="ECO:0007669"/>
    <property type="project" value="TreeGrafter"/>
</dbReference>
<dbReference type="EC" id="2.6.1.13" evidence="4 9"/>
<dbReference type="FunFam" id="3.90.1150.10:FF:000152">
    <property type="entry name" value="Ornithine aminotransferase"/>
    <property type="match status" value="1"/>
</dbReference>
<dbReference type="Pfam" id="PF00202">
    <property type="entry name" value="Aminotran_3"/>
    <property type="match status" value="1"/>
</dbReference>
<dbReference type="EMBL" id="GG738856">
    <property type="protein sequence ID" value="EFC47055.1"/>
    <property type="molecule type" value="Genomic_DNA"/>
</dbReference>
<gene>
    <name evidence="10" type="ORF">NAEGRDRAFT_47363</name>
</gene>
<dbReference type="GeneID" id="8860257"/>
<evidence type="ECO:0000256" key="8">
    <source>
        <dbReference type="RuleBase" id="RU003560"/>
    </source>
</evidence>
<protein>
    <recommendedName>
        <fullName evidence="4 9">Ornithine aminotransferase</fullName>
        <ecNumber evidence="4 9">2.6.1.13</ecNumber>
    </recommendedName>
</protein>
<dbReference type="KEGG" id="ngr:NAEGRDRAFT_47363"/>
<keyword evidence="5 9" id="KW-0032">Aminotransferase</keyword>